<dbReference type="SUPFAM" id="SSF54427">
    <property type="entry name" value="NTF2-like"/>
    <property type="match status" value="1"/>
</dbReference>
<gene>
    <name evidence="3" type="ORF">SAMN05216259_101499</name>
</gene>
<dbReference type="InterPro" id="IPR032710">
    <property type="entry name" value="NTF2-like_dom_sf"/>
</dbReference>
<name>A0A1G9W3C1_9ACTN</name>
<proteinExistence type="predicted"/>
<dbReference type="CDD" id="cd00531">
    <property type="entry name" value="NTF2_like"/>
    <property type="match status" value="1"/>
</dbReference>
<evidence type="ECO:0000313" key="4">
    <source>
        <dbReference type="Proteomes" id="UP000199341"/>
    </source>
</evidence>
<dbReference type="Pfam" id="PF13577">
    <property type="entry name" value="SnoaL_4"/>
    <property type="match status" value="1"/>
</dbReference>
<dbReference type="InterPro" id="IPR037401">
    <property type="entry name" value="SnoaL-like"/>
</dbReference>
<feature type="domain" description="SnoaL-like" evidence="2">
    <location>
        <begin position="6"/>
        <end position="147"/>
    </location>
</feature>
<dbReference type="RefSeq" id="WP_093782541.1">
    <property type="nucleotide sequence ID" value="NZ_FNIE01000001.1"/>
</dbReference>
<reference evidence="3 4" key="1">
    <citation type="submission" date="2016-10" db="EMBL/GenBank/DDBJ databases">
        <authorList>
            <person name="de Groot N.N."/>
        </authorList>
    </citation>
    <scope>NUCLEOTIDE SEQUENCE [LARGE SCALE GENOMIC DNA]</scope>
    <source>
        <strain evidence="3 4">CGMCC 4.2022</strain>
    </source>
</reference>
<evidence type="ECO:0000313" key="3">
    <source>
        <dbReference type="EMBL" id="SDM79062.1"/>
    </source>
</evidence>
<feature type="region of interest" description="Disordered" evidence="1">
    <location>
        <begin position="103"/>
        <end position="125"/>
    </location>
</feature>
<accession>A0A1G9W3C1</accession>
<evidence type="ECO:0000256" key="1">
    <source>
        <dbReference type="SAM" id="MobiDB-lite"/>
    </source>
</evidence>
<organism evidence="3 4">
    <name type="scientific">Actinacidiphila guanduensis</name>
    <dbReference type="NCBI Taxonomy" id="310781"/>
    <lineage>
        <taxon>Bacteria</taxon>
        <taxon>Bacillati</taxon>
        <taxon>Actinomycetota</taxon>
        <taxon>Actinomycetes</taxon>
        <taxon>Kitasatosporales</taxon>
        <taxon>Streptomycetaceae</taxon>
        <taxon>Actinacidiphila</taxon>
    </lineage>
</organism>
<dbReference type="Gene3D" id="3.10.450.50">
    <property type="match status" value="1"/>
</dbReference>
<keyword evidence="4" id="KW-1185">Reference proteome</keyword>
<dbReference type="STRING" id="310781.SAMN05216259_101499"/>
<dbReference type="OrthoDB" id="4941530at2"/>
<evidence type="ECO:0000259" key="2">
    <source>
        <dbReference type="Pfam" id="PF13577"/>
    </source>
</evidence>
<dbReference type="AlphaFoldDB" id="A0A1G9W3C1"/>
<protein>
    <submittedName>
        <fullName evidence="3">SnoaL-like domain-containing protein</fullName>
    </submittedName>
</protein>
<sequence>MNDIARLTATEEVRRVMARYVYCADHHRWDELAALFAPDAPFTAYTVDGSVQAQMKGRDDIARQLAERNHPDTVLVHHLFSSEIDFDAEDSASGVWAMEDLISIPPGGEGGKGDEGPRPRPTGMHGYGHYRVRLARPDERWLITELRITRLRLDWTY</sequence>
<dbReference type="EMBL" id="FNIE01000001">
    <property type="protein sequence ID" value="SDM79062.1"/>
    <property type="molecule type" value="Genomic_DNA"/>
</dbReference>
<dbReference type="Proteomes" id="UP000199341">
    <property type="component" value="Unassembled WGS sequence"/>
</dbReference>